<name>A0ABP9YU84_9FUNG</name>
<organism evidence="1 2">
    <name type="scientific">Mucor flavus</name>
    <dbReference type="NCBI Taxonomy" id="439312"/>
    <lineage>
        <taxon>Eukaryota</taxon>
        <taxon>Fungi</taxon>
        <taxon>Fungi incertae sedis</taxon>
        <taxon>Mucoromycota</taxon>
        <taxon>Mucoromycotina</taxon>
        <taxon>Mucoromycetes</taxon>
        <taxon>Mucorales</taxon>
        <taxon>Mucorineae</taxon>
        <taxon>Mucoraceae</taxon>
        <taxon>Mucor</taxon>
    </lineage>
</organism>
<keyword evidence="2" id="KW-1185">Reference proteome</keyword>
<dbReference type="EMBL" id="BAABUK010000007">
    <property type="protein sequence ID" value="GAA5810431.1"/>
    <property type="molecule type" value="Genomic_DNA"/>
</dbReference>
<gene>
    <name evidence="1" type="ORF">MFLAVUS_003852</name>
</gene>
<comment type="caution">
    <text evidence="1">The sequence shown here is derived from an EMBL/GenBank/DDBJ whole genome shotgun (WGS) entry which is preliminary data.</text>
</comment>
<evidence type="ECO:0000313" key="1">
    <source>
        <dbReference type="EMBL" id="GAA5810431.1"/>
    </source>
</evidence>
<proteinExistence type="predicted"/>
<reference evidence="1 2" key="1">
    <citation type="submission" date="2024-04" db="EMBL/GenBank/DDBJ databases">
        <title>genome sequences of Mucor flavus KT1a and Helicostylum pulchrum KT1b strains isolated from the surface of a dry-aged beef.</title>
        <authorList>
            <person name="Toyotome T."/>
            <person name="Hosono M."/>
            <person name="Torimaru M."/>
            <person name="Fukuda K."/>
            <person name="Mikami N."/>
        </authorList>
    </citation>
    <scope>NUCLEOTIDE SEQUENCE [LARGE SCALE GENOMIC DNA]</scope>
    <source>
        <strain evidence="1 2">KT1a</strain>
    </source>
</reference>
<sequence>MQYYSPTTPTNIYNSEDVDERWDNIHYFPHQEQHLESKFQNLNVTKQVSPPLTGPIKELNTGCFKEDIEENGYFESAATTPTELRKYKRNNSIDQEDLTIMSVNDLSPLELIQFQKQESNVPVSFQAYHYDLAQHYKHILIQLSHSSLFHSLPDTYKIFINNIKQNRFVTLPCSL</sequence>
<dbReference type="Proteomes" id="UP001473302">
    <property type="component" value="Unassembled WGS sequence"/>
</dbReference>
<evidence type="ECO:0000313" key="2">
    <source>
        <dbReference type="Proteomes" id="UP001473302"/>
    </source>
</evidence>
<protein>
    <submittedName>
        <fullName evidence="1">Uncharacterized protein</fullName>
    </submittedName>
</protein>
<accession>A0ABP9YU84</accession>